<dbReference type="EMBL" id="JAFCIX010000002">
    <property type="protein sequence ID" value="KAH6601646.1"/>
    <property type="molecule type" value="Genomic_DNA"/>
</dbReference>
<name>A0ABQ8FP49_9FUNG</name>
<dbReference type="Pfam" id="PF15341">
    <property type="entry name" value="SLX9"/>
    <property type="match status" value="1"/>
</dbReference>
<evidence type="ECO:0000256" key="5">
    <source>
        <dbReference type="SAM" id="MobiDB-lite"/>
    </source>
</evidence>
<accession>A0ABQ8FP49</accession>
<comment type="subcellular location">
    <subcellularLocation>
        <location evidence="1">Nucleus</location>
        <location evidence="1">Nucleolus</location>
    </subcellularLocation>
</comment>
<evidence type="ECO:0000313" key="7">
    <source>
        <dbReference type="Proteomes" id="UP001648503"/>
    </source>
</evidence>
<gene>
    <name evidence="6" type="ORF">BASA50_001503</name>
</gene>
<evidence type="ECO:0000313" key="6">
    <source>
        <dbReference type="EMBL" id="KAH6601646.1"/>
    </source>
</evidence>
<keyword evidence="4" id="KW-0539">Nucleus</keyword>
<feature type="compositionally biased region" description="Polar residues" evidence="5">
    <location>
        <begin position="1"/>
        <end position="31"/>
    </location>
</feature>
<organism evidence="6 7">
    <name type="scientific">Batrachochytrium salamandrivorans</name>
    <dbReference type="NCBI Taxonomy" id="1357716"/>
    <lineage>
        <taxon>Eukaryota</taxon>
        <taxon>Fungi</taxon>
        <taxon>Fungi incertae sedis</taxon>
        <taxon>Chytridiomycota</taxon>
        <taxon>Chytridiomycota incertae sedis</taxon>
        <taxon>Chytridiomycetes</taxon>
        <taxon>Rhizophydiales</taxon>
        <taxon>Rhizophydiales incertae sedis</taxon>
        <taxon>Batrachochytrium</taxon>
    </lineage>
</organism>
<protein>
    <recommendedName>
        <fullName evidence="3">Ribosome biogenesis protein SLX9</fullName>
    </recommendedName>
</protein>
<proteinExistence type="inferred from homology"/>
<comment type="similarity">
    <text evidence="2">Belongs to the SLX9 family.</text>
</comment>
<comment type="caution">
    <text evidence="6">The sequence shown here is derived from an EMBL/GenBank/DDBJ whole genome shotgun (WGS) entry which is preliminary data.</text>
</comment>
<dbReference type="InterPro" id="IPR028160">
    <property type="entry name" value="Slx9-like"/>
</dbReference>
<evidence type="ECO:0000256" key="4">
    <source>
        <dbReference type="ARBA" id="ARBA00023242"/>
    </source>
</evidence>
<reference evidence="6 7" key="1">
    <citation type="submission" date="2021-02" db="EMBL/GenBank/DDBJ databases">
        <title>Variation within the Batrachochytrium salamandrivorans European outbreak.</title>
        <authorList>
            <person name="Kelly M."/>
            <person name="Pasmans F."/>
            <person name="Shea T.P."/>
            <person name="Munoz J.F."/>
            <person name="Carranza S."/>
            <person name="Cuomo C.A."/>
            <person name="Martel A."/>
        </authorList>
    </citation>
    <scope>NUCLEOTIDE SEQUENCE [LARGE SCALE GENOMIC DNA]</scope>
    <source>
        <strain evidence="6 7">AMFP18/2</strain>
    </source>
</reference>
<evidence type="ECO:0000256" key="1">
    <source>
        <dbReference type="ARBA" id="ARBA00004604"/>
    </source>
</evidence>
<sequence length="191" mass="20650">MATRATISKLRSNRISKTSTILKRSSGSSQKPAAASKGSRAGIMLPKPLIPTTSTLKKKSQKPSLLSKLMEQKKAWGKGSRNSTQGQRPLSDWEELRIALSGNTDVGTVESASIDPHIAPTMDDEVAVSTAMDRLVGTSGTLMAAPLKPISQSARRKQNTQDIGHFRKILSHPQFRANPVTAIQTHLKNTL</sequence>
<keyword evidence="7" id="KW-1185">Reference proteome</keyword>
<evidence type="ECO:0000256" key="3">
    <source>
        <dbReference type="ARBA" id="ARBA00021321"/>
    </source>
</evidence>
<dbReference type="Proteomes" id="UP001648503">
    <property type="component" value="Unassembled WGS sequence"/>
</dbReference>
<evidence type="ECO:0000256" key="2">
    <source>
        <dbReference type="ARBA" id="ARBA00011022"/>
    </source>
</evidence>
<feature type="region of interest" description="Disordered" evidence="5">
    <location>
        <begin position="1"/>
        <end position="64"/>
    </location>
</feature>